<accession>A0A2I0WQY9</accession>
<sequence length="75" mass="8904">MESRSLGGRGKHPLKGWIPSCLGIRGIRESIIRRVATQDLKQRSRRSDEDINKNFQRIYHCRHHRSMTMIRSIYL</sequence>
<dbReference type="Proteomes" id="UP000233837">
    <property type="component" value="Unassembled WGS sequence"/>
</dbReference>
<reference evidence="1 2" key="1">
    <citation type="journal article" date="2016" name="Sci. Rep.">
        <title>The Dendrobium catenatum Lindl. genome sequence provides insights into polysaccharide synthase, floral development and adaptive evolution.</title>
        <authorList>
            <person name="Zhang G.Q."/>
            <person name="Xu Q."/>
            <person name="Bian C."/>
            <person name="Tsai W.C."/>
            <person name="Yeh C.M."/>
            <person name="Liu K.W."/>
            <person name="Yoshida K."/>
            <person name="Zhang L.S."/>
            <person name="Chang S.B."/>
            <person name="Chen F."/>
            <person name="Shi Y."/>
            <person name="Su Y.Y."/>
            <person name="Zhang Y.Q."/>
            <person name="Chen L.J."/>
            <person name="Yin Y."/>
            <person name="Lin M."/>
            <person name="Huang H."/>
            <person name="Deng H."/>
            <person name="Wang Z.W."/>
            <person name="Zhu S.L."/>
            <person name="Zhao X."/>
            <person name="Deng C."/>
            <person name="Niu S.C."/>
            <person name="Huang J."/>
            <person name="Wang M."/>
            <person name="Liu G.H."/>
            <person name="Yang H.J."/>
            <person name="Xiao X.J."/>
            <person name="Hsiao Y.Y."/>
            <person name="Wu W.L."/>
            <person name="Chen Y.Y."/>
            <person name="Mitsuda N."/>
            <person name="Ohme-Takagi M."/>
            <person name="Luo Y.B."/>
            <person name="Van de Peer Y."/>
            <person name="Liu Z.J."/>
        </authorList>
    </citation>
    <scope>NUCLEOTIDE SEQUENCE [LARGE SCALE GENOMIC DNA]</scope>
    <source>
        <tissue evidence="1">The whole plant</tissue>
    </source>
</reference>
<protein>
    <submittedName>
        <fullName evidence="1">Uncharacterized protein</fullName>
    </submittedName>
</protein>
<evidence type="ECO:0000313" key="1">
    <source>
        <dbReference type="EMBL" id="PKU78073.1"/>
    </source>
</evidence>
<evidence type="ECO:0000313" key="2">
    <source>
        <dbReference type="Proteomes" id="UP000233837"/>
    </source>
</evidence>
<gene>
    <name evidence="1" type="ORF">MA16_Dca018570</name>
</gene>
<name>A0A2I0WQY9_9ASPA</name>
<proteinExistence type="predicted"/>
<dbReference type="EMBL" id="KZ502479">
    <property type="protein sequence ID" value="PKU78073.1"/>
    <property type="molecule type" value="Genomic_DNA"/>
</dbReference>
<reference evidence="1 2" key="2">
    <citation type="journal article" date="2017" name="Nature">
        <title>The Apostasia genome and the evolution of orchids.</title>
        <authorList>
            <person name="Zhang G.Q."/>
            <person name="Liu K.W."/>
            <person name="Li Z."/>
            <person name="Lohaus R."/>
            <person name="Hsiao Y.Y."/>
            <person name="Niu S.C."/>
            <person name="Wang J.Y."/>
            <person name="Lin Y.C."/>
            <person name="Xu Q."/>
            <person name="Chen L.J."/>
            <person name="Yoshida K."/>
            <person name="Fujiwara S."/>
            <person name="Wang Z.W."/>
            <person name="Zhang Y.Q."/>
            <person name="Mitsuda N."/>
            <person name="Wang M."/>
            <person name="Liu G.H."/>
            <person name="Pecoraro L."/>
            <person name="Huang H.X."/>
            <person name="Xiao X.J."/>
            <person name="Lin M."/>
            <person name="Wu X.Y."/>
            <person name="Wu W.L."/>
            <person name="Chen Y.Y."/>
            <person name="Chang S.B."/>
            <person name="Sakamoto S."/>
            <person name="Ohme-Takagi M."/>
            <person name="Yagi M."/>
            <person name="Zeng S.J."/>
            <person name="Shen C.Y."/>
            <person name="Yeh C.M."/>
            <person name="Luo Y.B."/>
            <person name="Tsai W.C."/>
            <person name="Van de Peer Y."/>
            <person name="Liu Z.J."/>
        </authorList>
    </citation>
    <scope>NUCLEOTIDE SEQUENCE [LARGE SCALE GENOMIC DNA]</scope>
    <source>
        <tissue evidence="1">The whole plant</tissue>
    </source>
</reference>
<organism evidence="1 2">
    <name type="scientific">Dendrobium catenatum</name>
    <dbReference type="NCBI Taxonomy" id="906689"/>
    <lineage>
        <taxon>Eukaryota</taxon>
        <taxon>Viridiplantae</taxon>
        <taxon>Streptophyta</taxon>
        <taxon>Embryophyta</taxon>
        <taxon>Tracheophyta</taxon>
        <taxon>Spermatophyta</taxon>
        <taxon>Magnoliopsida</taxon>
        <taxon>Liliopsida</taxon>
        <taxon>Asparagales</taxon>
        <taxon>Orchidaceae</taxon>
        <taxon>Epidendroideae</taxon>
        <taxon>Malaxideae</taxon>
        <taxon>Dendrobiinae</taxon>
        <taxon>Dendrobium</taxon>
    </lineage>
</organism>
<dbReference type="AlphaFoldDB" id="A0A2I0WQY9"/>
<keyword evidence="2" id="KW-1185">Reference proteome</keyword>